<dbReference type="GO" id="GO:0036464">
    <property type="term" value="C:cytoplasmic ribonucleoprotein granule"/>
    <property type="evidence" value="ECO:0007669"/>
    <property type="project" value="UniProtKB-SubCell"/>
</dbReference>
<comment type="subcellular location">
    <subcellularLocation>
        <location evidence="2">Cytoplasm</location>
        <location evidence="2">Cytoplasmic ribonucleoprotein granule</location>
    </subcellularLocation>
    <subcellularLocation>
        <location evidence="1">Nucleus</location>
    </subcellularLocation>
</comment>
<dbReference type="Proteomes" id="UP001165740">
    <property type="component" value="Chromosome 1"/>
</dbReference>
<evidence type="ECO:0000313" key="8">
    <source>
        <dbReference type="RefSeq" id="XP_055872082.1"/>
    </source>
</evidence>
<evidence type="ECO:0000256" key="6">
    <source>
        <dbReference type="ARBA" id="ARBA00023242"/>
    </source>
</evidence>
<dbReference type="PANTHER" id="PTHR16135">
    <property type="entry name" value="REPRESSOR OF YIELD OF DENV PROTEIN"/>
    <property type="match status" value="1"/>
</dbReference>
<dbReference type="InterPro" id="IPR026795">
    <property type="entry name" value="SHFL"/>
</dbReference>
<evidence type="ECO:0000256" key="2">
    <source>
        <dbReference type="ARBA" id="ARBA00004331"/>
    </source>
</evidence>
<dbReference type="GO" id="GO:0043022">
    <property type="term" value="F:ribosome binding"/>
    <property type="evidence" value="ECO:0007669"/>
    <property type="project" value="TreeGrafter"/>
</dbReference>
<reference evidence="8 9" key="1">
    <citation type="submission" date="2025-04" db="UniProtKB">
        <authorList>
            <consortium name="RefSeq"/>
        </authorList>
    </citation>
    <scope>IDENTIFICATION</scope>
</reference>
<dbReference type="GO" id="GO:0075523">
    <property type="term" value="P:viral translational frameshifting"/>
    <property type="evidence" value="ECO:0007669"/>
    <property type="project" value="TreeGrafter"/>
</dbReference>
<gene>
    <name evidence="8 9 10" type="primary">LOC106050751</name>
</gene>
<keyword evidence="5" id="KW-0694">RNA-binding</keyword>
<evidence type="ECO:0000256" key="1">
    <source>
        <dbReference type="ARBA" id="ARBA00004123"/>
    </source>
</evidence>
<evidence type="ECO:0000313" key="10">
    <source>
        <dbReference type="RefSeq" id="XP_055872098.1"/>
    </source>
</evidence>
<protein>
    <submittedName>
        <fullName evidence="8 9">Shiftless antiviral inhibitor of ribosomal frameshifting protein homolog isoform X1</fullName>
    </submittedName>
</protein>
<dbReference type="Pfam" id="PF15135">
    <property type="entry name" value="UPF0515"/>
    <property type="match status" value="1"/>
</dbReference>
<comment type="similarity">
    <text evidence="3">Belongs to the SHFL family.</text>
</comment>
<keyword evidence="4" id="KW-0963">Cytoplasm</keyword>
<dbReference type="OMA" id="KSESICH"/>
<dbReference type="GO" id="GO:0005634">
    <property type="term" value="C:nucleus"/>
    <property type="evidence" value="ECO:0007669"/>
    <property type="project" value="UniProtKB-SubCell"/>
</dbReference>
<evidence type="ECO:0000256" key="3">
    <source>
        <dbReference type="ARBA" id="ARBA00005469"/>
    </source>
</evidence>
<evidence type="ECO:0000313" key="9">
    <source>
        <dbReference type="RefSeq" id="XP_055872091.1"/>
    </source>
</evidence>
<evidence type="ECO:0000256" key="4">
    <source>
        <dbReference type="ARBA" id="ARBA00022490"/>
    </source>
</evidence>
<name>A0A9W2ZAV9_BIOGL</name>
<organism evidence="7 10">
    <name type="scientific">Biomphalaria glabrata</name>
    <name type="common">Bloodfluke planorb</name>
    <name type="synonym">Freshwater snail</name>
    <dbReference type="NCBI Taxonomy" id="6526"/>
    <lineage>
        <taxon>Eukaryota</taxon>
        <taxon>Metazoa</taxon>
        <taxon>Spiralia</taxon>
        <taxon>Lophotrochozoa</taxon>
        <taxon>Mollusca</taxon>
        <taxon>Gastropoda</taxon>
        <taxon>Heterobranchia</taxon>
        <taxon>Euthyneura</taxon>
        <taxon>Panpulmonata</taxon>
        <taxon>Hygrophila</taxon>
        <taxon>Lymnaeoidea</taxon>
        <taxon>Planorbidae</taxon>
        <taxon>Biomphalaria</taxon>
    </lineage>
</organism>
<dbReference type="AlphaFoldDB" id="A0A9W2ZAV9"/>
<keyword evidence="7" id="KW-1185">Reference proteome</keyword>
<dbReference type="GeneID" id="106050751"/>
<dbReference type="OrthoDB" id="9423182at2759"/>
<keyword evidence="6" id="KW-0539">Nucleus</keyword>
<dbReference type="GO" id="GO:1990825">
    <property type="term" value="F:sequence-specific mRNA binding"/>
    <property type="evidence" value="ECO:0007669"/>
    <property type="project" value="TreeGrafter"/>
</dbReference>
<dbReference type="RefSeq" id="XP_055872098.1">
    <property type="nucleotide sequence ID" value="XM_056016123.1"/>
</dbReference>
<dbReference type="RefSeq" id="XP_055872091.1">
    <property type="nucleotide sequence ID" value="XM_056016116.1"/>
</dbReference>
<dbReference type="RefSeq" id="XP_055872082.1">
    <property type="nucleotide sequence ID" value="XM_056016107.1"/>
</dbReference>
<dbReference type="PANTHER" id="PTHR16135:SF2">
    <property type="entry name" value="SHIFTLESS ANTIVIRAL INHIBITOR OF RIBOSOMAL FRAMESHIFTING PROTEIN"/>
    <property type="match status" value="1"/>
</dbReference>
<sequence length="309" mass="35459">MSEHDNQLEARRLRELFRGRFNQNEAELLLQHHQDLYGAANFVLENEPEVVNSILNRKGEDYLKITIEESKKVKDLLEGGLEKESRPRLFACKRCERAWWKVVSLRKEVSRCYRCQVKYDPVPRDSEWGRGRFRCGHCQNEFITTAIMGMTVSLCHSCNYPVAPYEIVPPVKSSRRRRSRTDTYEWHGSRRSYPLPPWGGPSDQHNCNGVNCYNGNDFPQNPNGIQDNPLGVDVQKLERNARLGRIPRKHEKPAVCIDTGSKPLPPAVRVRTWSERHVSTGSTVATCLDQGDLESCTISLAYTFITVQS</sequence>
<accession>A0A9W2ZAV9</accession>
<evidence type="ECO:0000313" key="7">
    <source>
        <dbReference type="Proteomes" id="UP001165740"/>
    </source>
</evidence>
<evidence type="ECO:0000256" key="5">
    <source>
        <dbReference type="ARBA" id="ARBA00022884"/>
    </source>
</evidence>
<dbReference type="GO" id="GO:0045087">
    <property type="term" value="P:innate immune response"/>
    <property type="evidence" value="ECO:0007669"/>
    <property type="project" value="TreeGrafter"/>
</dbReference>
<proteinExistence type="inferred from homology"/>